<protein>
    <submittedName>
        <fullName evidence="2">SanA-like protein</fullName>
    </submittedName>
</protein>
<dbReference type="EMBL" id="BFBB01000008">
    <property type="protein sequence ID" value="GBF51144.1"/>
    <property type="molecule type" value="Genomic_DNA"/>
</dbReference>
<dbReference type="RefSeq" id="WP_108977507.1">
    <property type="nucleotide sequence ID" value="NZ_BFBB01000008.1"/>
</dbReference>
<comment type="caution">
    <text evidence="2">The sequence shown here is derived from an EMBL/GenBank/DDBJ whole genome shotgun (WGS) entry which is preliminary data.</text>
</comment>
<dbReference type="OrthoDB" id="9782395at2"/>
<evidence type="ECO:0000313" key="3">
    <source>
        <dbReference type="Proteomes" id="UP000245133"/>
    </source>
</evidence>
<name>A0A2P2E2R6_9LEPT</name>
<dbReference type="GO" id="GO:0005886">
    <property type="term" value="C:plasma membrane"/>
    <property type="evidence" value="ECO:0007669"/>
    <property type="project" value="TreeGrafter"/>
</dbReference>
<feature type="domain" description="DUF218" evidence="1">
    <location>
        <begin position="67"/>
        <end position="195"/>
    </location>
</feature>
<evidence type="ECO:0000259" key="1">
    <source>
        <dbReference type="Pfam" id="PF02698"/>
    </source>
</evidence>
<dbReference type="PANTHER" id="PTHR30336">
    <property type="entry name" value="INNER MEMBRANE PROTEIN, PROBABLE PERMEASE"/>
    <property type="match status" value="1"/>
</dbReference>
<sequence length="240" mass="27486">MNKAKSYIAQSMALLSSVKWKSWAKAGFLALIFCLILILFADLQIDRIYSESKHSPNPDELPDSLVAIIPGAAVHGKIPSPILSDRLQCGLDLYRKRKVKKILLSGDNGQSDYNELRPMLDFMLKNEVSPEDIFVDHAGFRTLDTLIRAKEVFLVEEAIFVSQSFFLPRAVYLGKELNITLHAYECNLRSYKKENFYEWREFFARQLAYFDIIFDTPPKFLGDKYPIMGSGVNTWKGSIQ</sequence>
<evidence type="ECO:0000313" key="2">
    <source>
        <dbReference type="EMBL" id="GBF51144.1"/>
    </source>
</evidence>
<organism evidence="2 3">
    <name type="scientific">Leptospira ryugenii</name>
    <dbReference type="NCBI Taxonomy" id="1917863"/>
    <lineage>
        <taxon>Bacteria</taxon>
        <taxon>Pseudomonadati</taxon>
        <taxon>Spirochaetota</taxon>
        <taxon>Spirochaetia</taxon>
        <taxon>Leptospirales</taxon>
        <taxon>Leptospiraceae</taxon>
        <taxon>Leptospira</taxon>
    </lineage>
</organism>
<dbReference type="AlphaFoldDB" id="A0A2P2E2R6"/>
<dbReference type="CDD" id="cd06259">
    <property type="entry name" value="YdcF-like"/>
    <property type="match status" value="1"/>
</dbReference>
<accession>A0A2P2E2R6</accession>
<keyword evidence="3" id="KW-1185">Reference proteome</keyword>
<proteinExistence type="predicted"/>
<gene>
    <name evidence="2" type="ORF">LPTSP4_26760</name>
</gene>
<reference evidence="2 3" key="1">
    <citation type="submission" date="2018-02" db="EMBL/GenBank/DDBJ databases">
        <title>Novel Leptospira species isolated from soil and water in Japan.</title>
        <authorList>
            <person name="Nakao R."/>
            <person name="Masuzawa T."/>
        </authorList>
    </citation>
    <scope>NUCLEOTIDE SEQUENCE [LARGE SCALE GENOMIC DNA]</scope>
    <source>
        <strain evidence="2 3">YH101</strain>
    </source>
</reference>
<dbReference type="Pfam" id="PF02698">
    <property type="entry name" value="DUF218"/>
    <property type="match status" value="1"/>
</dbReference>
<dbReference type="PANTHER" id="PTHR30336:SF6">
    <property type="entry name" value="INTEGRAL MEMBRANE PROTEIN"/>
    <property type="match status" value="1"/>
</dbReference>
<dbReference type="InterPro" id="IPR051599">
    <property type="entry name" value="Cell_Envelope_Assoc"/>
</dbReference>
<dbReference type="InterPro" id="IPR003848">
    <property type="entry name" value="DUF218"/>
</dbReference>
<dbReference type="Proteomes" id="UP000245133">
    <property type="component" value="Unassembled WGS sequence"/>
</dbReference>